<keyword evidence="14" id="KW-1185">Reference proteome</keyword>
<dbReference type="InterPro" id="IPR016015">
    <property type="entry name" value="Clusterin_C"/>
</dbReference>
<comment type="similarity">
    <text evidence="2 8">Belongs to the clusterin family.</text>
</comment>
<dbReference type="PaxDb" id="30732-ENSOMEP00000023309"/>
<dbReference type="SMART" id="SM00035">
    <property type="entry name" value="CLa"/>
    <property type="match status" value="1"/>
</dbReference>
<evidence type="ECO:0000313" key="13">
    <source>
        <dbReference type="Ensembl" id="ENSOMEP00000023309.1"/>
    </source>
</evidence>
<dbReference type="InterPro" id="IPR000753">
    <property type="entry name" value="Clusterin-like"/>
</dbReference>
<keyword evidence="6" id="KW-1015">Disulfide bond</keyword>
<dbReference type="PANTHER" id="PTHR10970">
    <property type="entry name" value="CLUSTERIN"/>
    <property type="match status" value="1"/>
</dbReference>
<evidence type="ECO:0000313" key="14">
    <source>
        <dbReference type="Proteomes" id="UP000261560"/>
    </source>
</evidence>
<evidence type="ECO:0000256" key="3">
    <source>
        <dbReference type="ARBA" id="ARBA00022525"/>
    </source>
</evidence>
<keyword evidence="7" id="KW-0325">Glycoprotein</keyword>
<evidence type="ECO:0000256" key="10">
    <source>
        <dbReference type="SAM" id="SignalP"/>
    </source>
</evidence>
<proteinExistence type="inferred from homology"/>
<accession>A0A3B3D1K2</accession>
<dbReference type="Proteomes" id="UP000261560">
    <property type="component" value="Unplaced"/>
</dbReference>
<feature type="signal peptide" evidence="10">
    <location>
        <begin position="1"/>
        <end position="22"/>
    </location>
</feature>
<evidence type="ECO:0000256" key="9">
    <source>
        <dbReference type="SAM" id="Coils"/>
    </source>
</evidence>
<feature type="domain" description="Clusterin C-terminal" evidence="12">
    <location>
        <begin position="247"/>
        <end position="447"/>
    </location>
</feature>
<dbReference type="STRING" id="30732.ENSOMEP00000023309"/>
<evidence type="ECO:0000256" key="7">
    <source>
        <dbReference type="ARBA" id="ARBA00023180"/>
    </source>
</evidence>
<feature type="domain" description="Clusterin N-terminal" evidence="11">
    <location>
        <begin position="27"/>
        <end position="239"/>
    </location>
</feature>
<comment type="subcellular location">
    <subcellularLocation>
        <location evidence="1">Secreted</location>
    </subcellularLocation>
</comment>
<dbReference type="GO" id="GO:0051787">
    <property type="term" value="F:misfolded protein binding"/>
    <property type="evidence" value="ECO:0007669"/>
    <property type="project" value="TreeGrafter"/>
</dbReference>
<evidence type="ECO:0000259" key="12">
    <source>
        <dbReference type="SMART" id="SM00035"/>
    </source>
</evidence>
<dbReference type="GeneTree" id="ENSGT00530000063668"/>
<dbReference type="PANTHER" id="PTHR10970:SF2">
    <property type="entry name" value="CLUSTERIN-LIKE PROTEIN 1"/>
    <property type="match status" value="1"/>
</dbReference>
<feature type="chain" id="PRO_5017276849" description="Clusterin" evidence="10">
    <location>
        <begin position="23"/>
        <end position="462"/>
    </location>
</feature>
<evidence type="ECO:0000256" key="8">
    <source>
        <dbReference type="RuleBase" id="RU000629"/>
    </source>
</evidence>
<sequence>FNLLCFMHHSLVFSSGLRLVECILGEEIVIVMLMFAELSAAGEPFVEEEVKQTFLGVKQVKVMMEKKEEKHKRLMEALKHGSDKKMGVMQLAKEMEHKLEEAEQQCRDSTKSSLEECKPCLEDACKAFYTSACRRGFASFSFKVEEFFRKMVAQTEAAYDPDRTAENQVTEDNLEVLQAEASFSQLLSNISILYNHSVTAVKKMQEVFGHSFSSELQISSVAPDGANNGFFKAFSLDHLLVSGYEYGKEALEEFSSSLVDMMMGDIQEPDGFLHAGSLSTFEQPSGSLCRRLRRQASECWKLQDLCEICVGWLTVFLSECPHVQQLQREMEEMQTLLNASRLQYNDRLKLVQRHTADTQRWLTSMQDKYDWVTQLFNTTVDSSSIFNVITVCFQEQKVKNSKLAADSSVTVSILGSAPVKVLVPAELKVDDPAFIQYVVQEALKLQKQQIRGIKVIPNSILD</sequence>
<evidence type="ECO:0000256" key="4">
    <source>
        <dbReference type="ARBA" id="ARBA00022729"/>
    </source>
</evidence>
<evidence type="ECO:0000259" key="11">
    <source>
        <dbReference type="SMART" id="SM00030"/>
    </source>
</evidence>
<evidence type="ECO:0000256" key="5">
    <source>
        <dbReference type="ARBA" id="ARBA00023054"/>
    </source>
</evidence>
<keyword evidence="4 10" id="KW-0732">Signal</keyword>
<reference evidence="13" key="1">
    <citation type="submission" date="2025-08" db="UniProtKB">
        <authorList>
            <consortium name="Ensembl"/>
        </authorList>
    </citation>
    <scope>IDENTIFICATION</scope>
</reference>
<evidence type="ECO:0000256" key="1">
    <source>
        <dbReference type="ARBA" id="ARBA00004613"/>
    </source>
</evidence>
<dbReference type="GO" id="GO:0005634">
    <property type="term" value="C:nucleus"/>
    <property type="evidence" value="ECO:0007669"/>
    <property type="project" value="TreeGrafter"/>
</dbReference>
<evidence type="ECO:0000256" key="2">
    <source>
        <dbReference type="ARBA" id="ARBA00010069"/>
    </source>
</evidence>
<dbReference type="Pfam" id="PF01093">
    <property type="entry name" value="Clusterin"/>
    <property type="match status" value="1"/>
</dbReference>
<dbReference type="OMA" id="KYGWVSQ"/>
<reference evidence="13" key="2">
    <citation type="submission" date="2025-09" db="UniProtKB">
        <authorList>
            <consortium name="Ensembl"/>
        </authorList>
    </citation>
    <scope>IDENTIFICATION</scope>
</reference>
<dbReference type="GO" id="GO:0005615">
    <property type="term" value="C:extracellular space"/>
    <property type="evidence" value="ECO:0007669"/>
    <property type="project" value="TreeGrafter"/>
</dbReference>
<protein>
    <recommendedName>
        <fullName evidence="8">Clusterin</fullName>
    </recommendedName>
</protein>
<dbReference type="InterPro" id="IPR016014">
    <property type="entry name" value="Clusterin_N"/>
</dbReference>
<dbReference type="Ensembl" id="ENSOMET00000012539.1">
    <property type="protein sequence ID" value="ENSOMEP00000023309.1"/>
    <property type="gene ID" value="ENSOMEG00000003388.1"/>
</dbReference>
<name>A0A3B3D1K2_ORYME</name>
<keyword evidence="5 9" id="KW-0175">Coiled coil</keyword>
<dbReference type="SMART" id="SM00030">
    <property type="entry name" value="CLb"/>
    <property type="match status" value="1"/>
</dbReference>
<evidence type="ECO:0000256" key="6">
    <source>
        <dbReference type="ARBA" id="ARBA00023157"/>
    </source>
</evidence>
<dbReference type="AlphaFoldDB" id="A0A3B3D1K2"/>
<feature type="coiled-coil region" evidence="9">
    <location>
        <begin position="57"/>
        <end position="112"/>
    </location>
</feature>
<organism evidence="13 14">
    <name type="scientific">Oryzias melastigma</name>
    <name type="common">Marine medaka</name>
    <dbReference type="NCBI Taxonomy" id="30732"/>
    <lineage>
        <taxon>Eukaryota</taxon>
        <taxon>Metazoa</taxon>
        <taxon>Chordata</taxon>
        <taxon>Craniata</taxon>
        <taxon>Vertebrata</taxon>
        <taxon>Euteleostomi</taxon>
        <taxon>Actinopterygii</taxon>
        <taxon>Neopterygii</taxon>
        <taxon>Teleostei</taxon>
        <taxon>Neoteleostei</taxon>
        <taxon>Acanthomorphata</taxon>
        <taxon>Ovalentaria</taxon>
        <taxon>Atherinomorphae</taxon>
        <taxon>Beloniformes</taxon>
        <taxon>Adrianichthyidae</taxon>
        <taxon>Oryziinae</taxon>
        <taxon>Oryzias</taxon>
    </lineage>
</organism>
<keyword evidence="3" id="KW-0964">Secreted</keyword>